<dbReference type="GO" id="GO:0005524">
    <property type="term" value="F:ATP binding"/>
    <property type="evidence" value="ECO:0007669"/>
    <property type="project" value="UniProtKB-KW"/>
</dbReference>
<evidence type="ECO:0000259" key="3">
    <source>
        <dbReference type="PROSITE" id="PS50163"/>
    </source>
</evidence>
<gene>
    <name evidence="4" type="ORF">C4D60_Mb08t27130</name>
</gene>
<dbReference type="GO" id="GO:0003697">
    <property type="term" value="F:single-stranded DNA binding"/>
    <property type="evidence" value="ECO:0007669"/>
    <property type="project" value="TreeGrafter"/>
</dbReference>
<evidence type="ECO:0000256" key="1">
    <source>
        <dbReference type="ARBA" id="ARBA00022741"/>
    </source>
</evidence>
<evidence type="ECO:0000313" key="4">
    <source>
        <dbReference type="EMBL" id="THU70642.1"/>
    </source>
</evidence>
<dbReference type="InterPro" id="IPR013632">
    <property type="entry name" value="Rad51_C"/>
</dbReference>
<accession>A0A4S8K6U3</accession>
<dbReference type="SUPFAM" id="SSF52540">
    <property type="entry name" value="P-loop containing nucleoside triphosphate hydrolases"/>
    <property type="match status" value="1"/>
</dbReference>
<dbReference type="GO" id="GO:0000794">
    <property type="term" value="C:condensed nuclear chromosome"/>
    <property type="evidence" value="ECO:0007669"/>
    <property type="project" value="TreeGrafter"/>
</dbReference>
<dbReference type="STRING" id="52838.A0A4S8K6U3"/>
<sequence>MAPRFEEQGQLQLLEREEDEEDDCFESIDKRKYLSARRLAFVFFGHKFASHEPVQGFDFRSYAPEFRAFSIHGIAAVIVQGINAGDVKKLQDAGIYTCNGLMMHTKKVSKGSFETPSKPITISFVGLDLSQSLTGIKGLSEAKVDKICEAAEKLVVRSSHPSIQHLFNLCNLRRSSDTFDLHFVPLLSRSQNMGYVTGSDLLLRRKAVVRITTGSQALDELLGGGIETLSITEAFGEFRSENSQSNTRIVIVYRRSNRSGKTQLAHTLCVSTQLPIQMHGGNGKVAYIDTEGTFRPDRIIPIAERFGMDAGAVLDNIVDSVIALFRVDFCGRGELAERQQKLAQMLSRLIKIAEEFNVAVYITNQGKFMDLDLMMDQWSLRGSTHFVFFCGVVIADPGGGMFISDPKKPAGGHVLAHSATIRLMLRKGKGEQRVCKIYDAPNLPEAEAISLNSSHTYIYS</sequence>
<dbReference type="Pfam" id="PF08423">
    <property type="entry name" value="Rad51"/>
    <property type="match status" value="3"/>
</dbReference>
<feature type="domain" description="RecA family profile 2" evidence="3">
    <location>
        <begin position="399"/>
        <end position="448"/>
    </location>
</feature>
<name>A0A4S8K6U3_MUSBA</name>
<dbReference type="GO" id="GO:0006312">
    <property type="term" value="P:mitotic recombination"/>
    <property type="evidence" value="ECO:0007669"/>
    <property type="project" value="TreeGrafter"/>
</dbReference>
<comment type="caution">
    <text evidence="4">The sequence shown here is derived from an EMBL/GenBank/DDBJ whole genome shotgun (WGS) entry which is preliminary data.</text>
</comment>
<dbReference type="GO" id="GO:0008094">
    <property type="term" value="F:ATP-dependent activity, acting on DNA"/>
    <property type="evidence" value="ECO:0007669"/>
    <property type="project" value="InterPro"/>
</dbReference>
<proteinExistence type="predicted"/>
<keyword evidence="1" id="KW-0547">Nucleotide-binding</keyword>
<evidence type="ECO:0000256" key="2">
    <source>
        <dbReference type="ARBA" id="ARBA00022840"/>
    </source>
</evidence>
<dbReference type="GO" id="GO:0000150">
    <property type="term" value="F:DNA strand exchange activity"/>
    <property type="evidence" value="ECO:0007669"/>
    <property type="project" value="TreeGrafter"/>
</dbReference>
<reference evidence="4 5" key="1">
    <citation type="journal article" date="2019" name="Nat. Plants">
        <title>Genome sequencing of Musa balbisiana reveals subgenome evolution and function divergence in polyploid bananas.</title>
        <authorList>
            <person name="Yao X."/>
        </authorList>
    </citation>
    <scope>NUCLEOTIDE SEQUENCE [LARGE SCALE GENOMIC DNA]</scope>
    <source>
        <strain evidence="5">cv. DH-PKW</strain>
        <tissue evidence="4">Leaves</tissue>
    </source>
</reference>
<dbReference type="Proteomes" id="UP000317650">
    <property type="component" value="Chromosome 8"/>
</dbReference>
<dbReference type="GO" id="GO:0042148">
    <property type="term" value="P:DNA strand invasion"/>
    <property type="evidence" value="ECO:0007669"/>
    <property type="project" value="TreeGrafter"/>
</dbReference>
<dbReference type="AlphaFoldDB" id="A0A4S8K6U3"/>
<dbReference type="PROSITE" id="PS50163">
    <property type="entry name" value="RECA_3"/>
    <property type="match status" value="1"/>
</dbReference>
<keyword evidence="2" id="KW-0067">ATP-binding</keyword>
<keyword evidence="5" id="KW-1185">Reference proteome</keyword>
<dbReference type="Gene3D" id="1.10.150.20">
    <property type="entry name" value="5' to 3' exonuclease, C-terminal subdomain"/>
    <property type="match status" value="1"/>
</dbReference>
<dbReference type="EMBL" id="PYDT01000002">
    <property type="protein sequence ID" value="THU70642.1"/>
    <property type="molecule type" value="Genomic_DNA"/>
</dbReference>
<dbReference type="GO" id="GO:0007131">
    <property type="term" value="P:reciprocal meiotic recombination"/>
    <property type="evidence" value="ECO:0007669"/>
    <property type="project" value="TreeGrafter"/>
</dbReference>
<dbReference type="InterPro" id="IPR027417">
    <property type="entry name" value="P-loop_NTPase"/>
</dbReference>
<dbReference type="GO" id="GO:0070192">
    <property type="term" value="P:chromosome organization involved in meiotic cell cycle"/>
    <property type="evidence" value="ECO:0007669"/>
    <property type="project" value="TreeGrafter"/>
</dbReference>
<dbReference type="PANTHER" id="PTHR22942">
    <property type="entry name" value="RECA/RAD51/RADA DNA STRAND-PAIRING FAMILY MEMBER"/>
    <property type="match status" value="1"/>
</dbReference>
<dbReference type="PANTHER" id="PTHR22942:SF30">
    <property type="entry name" value="MEIOTIC RECOMBINATION PROTEIN DMC1_LIM15 HOMOLOG"/>
    <property type="match status" value="1"/>
</dbReference>
<dbReference type="GO" id="GO:0000730">
    <property type="term" value="P:DNA recombinase assembly"/>
    <property type="evidence" value="ECO:0007669"/>
    <property type="project" value="TreeGrafter"/>
</dbReference>
<protein>
    <recommendedName>
        <fullName evidence="3">RecA family profile 2 domain-containing protein</fullName>
    </recommendedName>
</protein>
<dbReference type="Gene3D" id="3.40.50.300">
    <property type="entry name" value="P-loop containing nucleotide triphosphate hydrolases"/>
    <property type="match status" value="2"/>
</dbReference>
<dbReference type="GO" id="GO:0003690">
    <property type="term" value="F:double-stranded DNA binding"/>
    <property type="evidence" value="ECO:0007669"/>
    <property type="project" value="TreeGrafter"/>
</dbReference>
<evidence type="ECO:0000313" key="5">
    <source>
        <dbReference type="Proteomes" id="UP000317650"/>
    </source>
</evidence>
<organism evidence="4 5">
    <name type="scientific">Musa balbisiana</name>
    <name type="common">Banana</name>
    <dbReference type="NCBI Taxonomy" id="52838"/>
    <lineage>
        <taxon>Eukaryota</taxon>
        <taxon>Viridiplantae</taxon>
        <taxon>Streptophyta</taxon>
        <taxon>Embryophyta</taxon>
        <taxon>Tracheophyta</taxon>
        <taxon>Spermatophyta</taxon>
        <taxon>Magnoliopsida</taxon>
        <taxon>Liliopsida</taxon>
        <taxon>Zingiberales</taxon>
        <taxon>Musaceae</taxon>
        <taxon>Musa</taxon>
    </lineage>
</organism>
<dbReference type="InterPro" id="IPR020587">
    <property type="entry name" value="RecA_monomer-monomer_interface"/>
</dbReference>